<dbReference type="OrthoDB" id="10253254at2759"/>
<dbReference type="SUPFAM" id="SSF52540">
    <property type="entry name" value="P-loop containing nucleoside triphosphate hydrolases"/>
    <property type="match status" value="1"/>
</dbReference>
<feature type="compositionally biased region" description="Basic and acidic residues" evidence="8">
    <location>
        <begin position="760"/>
        <end position="773"/>
    </location>
</feature>
<keyword evidence="5 11" id="KW-0347">Helicase</keyword>
<dbReference type="GO" id="GO:0003723">
    <property type="term" value="F:RNA binding"/>
    <property type="evidence" value="ECO:0007669"/>
    <property type="project" value="TreeGrafter"/>
</dbReference>
<protein>
    <recommendedName>
        <fullName evidence="1">RNA helicase</fullName>
        <ecNumber evidence="1">3.6.4.13</ecNumber>
    </recommendedName>
</protein>
<dbReference type="CDD" id="cd17917">
    <property type="entry name" value="DEXHc_RHA-like"/>
    <property type="match status" value="1"/>
</dbReference>
<accession>A0A9P6KGN5</accession>
<dbReference type="Proteomes" id="UP000780801">
    <property type="component" value="Unassembled WGS sequence"/>
</dbReference>
<dbReference type="InterPro" id="IPR048333">
    <property type="entry name" value="HA2_WH"/>
</dbReference>
<dbReference type="CDD" id="cd18791">
    <property type="entry name" value="SF2_C_RHA"/>
    <property type="match status" value="1"/>
</dbReference>
<keyword evidence="12" id="KW-1185">Reference proteome</keyword>
<dbReference type="GO" id="GO:0005524">
    <property type="term" value="F:ATP binding"/>
    <property type="evidence" value="ECO:0007669"/>
    <property type="project" value="UniProtKB-KW"/>
</dbReference>
<evidence type="ECO:0000256" key="8">
    <source>
        <dbReference type="SAM" id="MobiDB-lite"/>
    </source>
</evidence>
<dbReference type="Pfam" id="PF04408">
    <property type="entry name" value="WHD_HA2"/>
    <property type="match status" value="1"/>
</dbReference>
<dbReference type="EMBL" id="JAABOA010000458">
    <property type="protein sequence ID" value="KAF9584261.1"/>
    <property type="molecule type" value="Genomic_DNA"/>
</dbReference>
<dbReference type="InterPro" id="IPR007502">
    <property type="entry name" value="Helicase-assoc_dom"/>
</dbReference>
<feature type="domain" description="Helicase C-terminal" evidence="10">
    <location>
        <begin position="223"/>
        <end position="425"/>
    </location>
</feature>
<dbReference type="InterPro" id="IPR011545">
    <property type="entry name" value="DEAD/DEAH_box_helicase_dom"/>
</dbReference>
<dbReference type="Pfam" id="PF21010">
    <property type="entry name" value="HA2_C"/>
    <property type="match status" value="1"/>
</dbReference>
<dbReference type="EC" id="3.6.4.13" evidence="1"/>
<dbReference type="Gene3D" id="1.20.120.1080">
    <property type="match status" value="1"/>
</dbReference>
<proteinExistence type="predicted"/>
<feature type="region of interest" description="Disordered" evidence="8">
    <location>
        <begin position="760"/>
        <end position="802"/>
    </location>
</feature>
<dbReference type="Gene3D" id="3.40.50.300">
    <property type="entry name" value="P-loop containing nucleotide triphosphate hydrolases"/>
    <property type="match status" value="2"/>
</dbReference>
<comment type="caution">
    <text evidence="11">The sequence shown here is derived from an EMBL/GenBank/DDBJ whole genome shotgun (WGS) entry which is preliminary data.</text>
</comment>
<dbReference type="SMART" id="SM00847">
    <property type="entry name" value="HA2"/>
    <property type="match status" value="1"/>
</dbReference>
<name>A0A9P6KGN5_9FUNG</name>
<keyword evidence="2" id="KW-0507">mRNA processing</keyword>
<evidence type="ECO:0000313" key="12">
    <source>
        <dbReference type="Proteomes" id="UP000780801"/>
    </source>
</evidence>
<dbReference type="FunFam" id="3.40.50.300:FF:000615">
    <property type="entry name" value="pre-mRNA-splicing factor ATP-dependent RNA helicase DEAH7"/>
    <property type="match status" value="1"/>
</dbReference>
<sequence>MLSEELRRQQKALPIYGHQDDLMDAIRDNGILVIIGETGSGKTTQLPRYIIDAFRGTRVGVTQPRRIAAISVAKRVAEEYDCRLGDTVGYTVRFDDKSSSRTRLRYMTDGVLLREATMDPLLSHYDLIVIDEAHERTVETDVLFGKYKYNGLQSSRLLKRVKARRPDFKLVIMSATMNVNKFSDFFDECPIFSVPGRTYPIEILHSRESTKLGSLKSSYLTKAVDTVVHILEKEVRPGEPGDILVFLTGQHEIERACQELKTIIQQKEEDYRDTRSRKDREEDGKNSQIPVSLSQLEILPLYASLELLDQAAIFGPARRNSRKVIFATNIAQTSVTIPNIRFVVDSGFVKQKMYDPMTGMDALLIVPISKAAAIQRAGRAGRTRSGICFRLYSRDSYETEMEEETVPEIMRTGLTGTLLSLKRLGILDVNGFEFLDRPGPEELSAALKELYLIEGIDQFGQLTDIGRSMTAYPVNPMLARSLVEAEKIGCLEKAITIVAMLSIEDPFFMPKKEDEQEAARVSHERFYHHSGDHVTLLNVYEAWRDAEYSKDWCHENHFNLRHLRLARSIRSQLRSIVDRNSLHDKDAQRQTHKEHVDESQRIDDGGSKSSHKDDDRDGSKFKKTGSPQPIPSQSFSSSRSILQAFSQGYGIHLSKKHQHRPMFYHYLASSAPSSAGSNVSSSLLALHVSPLSALYLDEERSLTKHGRRVSRDLEWIIYHEVVYNVRAMMRYVSKVDLRWTQAIMDRAKLYDQGAVWLNGERSELPSPTEKDSHGTTGGHGTSHKREHSEEGDGDVSSKSGPK</sequence>
<evidence type="ECO:0000259" key="9">
    <source>
        <dbReference type="PROSITE" id="PS51192"/>
    </source>
</evidence>
<dbReference type="SMART" id="SM00487">
    <property type="entry name" value="DEXDc"/>
    <property type="match status" value="1"/>
</dbReference>
<feature type="region of interest" description="Disordered" evidence="8">
    <location>
        <begin position="580"/>
        <end position="636"/>
    </location>
</feature>
<dbReference type="PROSITE" id="PS51194">
    <property type="entry name" value="HELICASE_CTER"/>
    <property type="match status" value="1"/>
</dbReference>
<feature type="compositionally biased region" description="Basic and acidic residues" evidence="8">
    <location>
        <begin position="268"/>
        <end position="285"/>
    </location>
</feature>
<reference evidence="11" key="1">
    <citation type="journal article" date="2020" name="Fungal Divers.">
        <title>Resolving the Mortierellaceae phylogeny through synthesis of multi-gene phylogenetics and phylogenomics.</title>
        <authorList>
            <person name="Vandepol N."/>
            <person name="Liber J."/>
            <person name="Desiro A."/>
            <person name="Na H."/>
            <person name="Kennedy M."/>
            <person name="Barry K."/>
            <person name="Grigoriev I.V."/>
            <person name="Miller A.N."/>
            <person name="O'Donnell K."/>
            <person name="Stajich J.E."/>
            <person name="Bonito G."/>
        </authorList>
    </citation>
    <scope>NUCLEOTIDE SEQUENCE</scope>
    <source>
        <strain evidence="11">KOD1015</strain>
    </source>
</reference>
<organism evidence="11 12">
    <name type="scientific">Lunasporangiospora selenospora</name>
    <dbReference type="NCBI Taxonomy" id="979761"/>
    <lineage>
        <taxon>Eukaryota</taxon>
        <taxon>Fungi</taxon>
        <taxon>Fungi incertae sedis</taxon>
        <taxon>Mucoromycota</taxon>
        <taxon>Mortierellomycotina</taxon>
        <taxon>Mortierellomycetes</taxon>
        <taxon>Mortierellales</taxon>
        <taxon>Mortierellaceae</taxon>
        <taxon>Lunasporangiospora</taxon>
    </lineage>
</organism>
<dbReference type="PANTHER" id="PTHR18934">
    <property type="entry name" value="ATP-DEPENDENT RNA HELICASE"/>
    <property type="match status" value="1"/>
</dbReference>
<dbReference type="InterPro" id="IPR001650">
    <property type="entry name" value="Helicase_C-like"/>
</dbReference>
<evidence type="ECO:0000256" key="3">
    <source>
        <dbReference type="ARBA" id="ARBA00022741"/>
    </source>
</evidence>
<feature type="compositionally biased region" description="Basic and acidic residues" evidence="8">
    <location>
        <begin position="580"/>
        <end position="620"/>
    </location>
</feature>
<dbReference type="Pfam" id="PF00271">
    <property type="entry name" value="Helicase_C"/>
    <property type="match status" value="1"/>
</dbReference>
<dbReference type="AlphaFoldDB" id="A0A9P6KGN5"/>
<keyword evidence="3" id="KW-0547">Nucleotide-binding</keyword>
<dbReference type="Pfam" id="PF00270">
    <property type="entry name" value="DEAD"/>
    <property type="match status" value="1"/>
</dbReference>
<dbReference type="GO" id="GO:0071013">
    <property type="term" value="C:catalytic step 2 spliceosome"/>
    <property type="evidence" value="ECO:0007669"/>
    <property type="project" value="TreeGrafter"/>
</dbReference>
<evidence type="ECO:0000256" key="4">
    <source>
        <dbReference type="ARBA" id="ARBA00022801"/>
    </source>
</evidence>
<evidence type="ECO:0000256" key="7">
    <source>
        <dbReference type="ARBA" id="ARBA00047984"/>
    </source>
</evidence>
<evidence type="ECO:0000256" key="6">
    <source>
        <dbReference type="ARBA" id="ARBA00022840"/>
    </source>
</evidence>
<comment type="catalytic activity">
    <reaction evidence="7">
        <text>ATP + H2O = ADP + phosphate + H(+)</text>
        <dbReference type="Rhea" id="RHEA:13065"/>
        <dbReference type="ChEBI" id="CHEBI:15377"/>
        <dbReference type="ChEBI" id="CHEBI:15378"/>
        <dbReference type="ChEBI" id="CHEBI:30616"/>
        <dbReference type="ChEBI" id="CHEBI:43474"/>
        <dbReference type="ChEBI" id="CHEBI:456216"/>
        <dbReference type="EC" id="3.6.4.13"/>
    </reaction>
</comment>
<keyword evidence="6" id="KW-0067">ATP-binding</keyword>
<evidence type="ECO:0000256" key="5">
    <source>
        <dbReference type="ARBA" id="ARBA00022806"/>
    </source>
</evidence>
<dbReference type="PROSITE" id="PS51192">
    <property type="entry name" value="HELICASE_ATP_BIND_1"/>
    <property type="match status" value="1"/>
</dbReference>
<dbReference type="GO" id="GO:0000390">
    <property type="term" value="P:spliceosomal complex disassembly"/>
    <property type="evidence" value="ECO:0007669"/>
    <property type="project" value="TreeGrafter"/>
</dbReference>
<evidence type="ECO:0000259" key="10">
    <source>
        <dbReference type="PROSITE" id="PS51194"/>
    </source>
</evidence>
<dbReference type="PANTHER" id="PTHR18934:SF85">
    <property type="entry name" value="ATP-DEPENDENT RNA HELICASE DHX8"/>
    <property type="match status" value="1"/>
</dbReference>
<feature type="domain" description="Helicase ATP-binding" evidence="9">
    <location>
        <begin position="23"/>
        <end position="195"/>
    </location>
</feature>
<gene>
    <name evidence="11" type="primary">PRP22_2</name>
    <name evidence="11" type="ORF">BGW38_007035</name>
</gene>
<dbReference type="GO" id="GO:0003724">
    <property type="term" value="F:RNA helicase activity"/>
    <property type="evidence" value="ECO:0007669"/>
    <property type="project" value="UniProtKB-EC"/>
</dbReference>
<dbReference type="InterPro" id="IPR027417">
    <property type="entry name" value="P-loop_NTPase"/>
</dbReference>
<dbReference type="SMART" id="SM00490">
    <property type="entry name" value="HELICc"/>
    <property type="match status" value="1"/>
</dbReference>
<feature type="region of interest" description="Disordered" evidence="8">
    <location>
        <begin position="268"/>
        <end position="288"/>
    </location>
</feature>
<evidence type="ECO:0000313" key="11">
    <source>
        <dbReference type="EMBL" id="KAF9584261.1"/>
    </source>
</evidence>
<dbReference type="InterPro" id="IPR014001">
    <property type="entry name" value="Helicase_ATP-bd"/>
</dbReference>
<dbReference type="GO" id="GO:0016787">
    <property type="term" value="F:hydrolase activity"/>
    <property type="evidence" value="ECO:0007669"/>
    <property type="project" value="UniProtKB-KW"/>
</dbReference>
<keyword evidence="4" id="KW-0378">Hydrolase</keyword>
<evidence type="ECO:0000256" key="1">
    <source>
        <dbReference type="ARBA" id="ARBA00012552"/>
    </source>
</evidence>
<evidence type="ECO:0000256" key="2">
    <source>
        <dbReference type="ARBA" id="ARBA00022664"/>
    </source>
</evidence>